<sequence>MIKLFLSWIIRLISRRMIIRGGSYGRAIFVFKLQYYYKMSFLVSGNCYKGLDPNYFVGLSKKLFSFF</sequence>
<dbReference type="EMBL" id="GBXM01010585">
    <property type="protein sequence ID" value="JAH97992.1"/>
    <property type="molecule type" value="Transcribed_RNA"/>
</dbReference>
<reference evidence="2" key="1">
    <citation type="submission" date="2014-11" db="EMBL/GenBank/DDBJ databases">
        <authorList>
            <person name="Amaro Gonzalez C."/>
        </authorList>
    </citation>
    <scope>NUCLEOTIDE SEQUENCE</scope>
</reference>
<evidence type="ECO:0000256" key="1">
    <source>
        <dbReference type="SAM" id="SignalP"/>
    </source>
</evidence>
<feature type="signal peptide" evidence="1">
    <location>
        <begin position="1"/>
        <end position="15"/>
    </location>
</feature>
<evidence type="ECO:0000313" key="2">
    <source>
        <dbReference type="EMBL" id="JAH97992.1"/>
    </source>
</evidence>
<reference evidence="2" key="2">
    <citation type="journal article" date="2015" name="Fish Shellfish Immunol.">
        <title>Early steps in the European eel (Anguilla anguilla)-Vibrio vulnificus interaction in the gills: Role of the RtxA13 toxin.</title>
        <authorList>
            <person name="Callol A."/>
            <person name="Pajuelo D."/>
            <person name="Ebbesson L."/>
            <person name="Teles M."/>
            <person name="MacKenzie S."/>
            <person name="Amaro C."/>
        </authorList>
    </citation>
    <scope>NUCLEOTIDE SEQUENCE</scope>
</reference>
<accession>A0A0E9X5J0</accession>
<keyword evidence="1" id="KW-0732">Signal</keyword>
<feature type="chain" id="PRO_5012678133" evidence="1">
    <location>
        <begin position="16"/>
        <end position="67"/>
    </location>
</feature>
<name>A0A0E9X5J0_ANGAN</name>
<protein>
    <submittedName>
        <fullName evidence="2">Uncharacterized protein</fullName>
    </submittedName>
</protein>
<proteinExistence type="predicted"/>
<dbReference type="AlphaFoldDB" id="A0A0E9X5J0"/>
<organism evidence="2">
    <name type="scientific">Anguilla anguilla</name>
    <name type="common">European freshwater eel</name>
    <name type="synonym">Muraena anguilla</name>
    <dbReference type="NCBI Taxonomy" id="7936"/>
    <lineage>
        <taxon>Eukaryota</taxon>
        <taxon>Metazoa</taxon>
        <taxon>Chordata</taxon>
        <taxon>Craniata</taxon>
        <taxon>Vertebrata</taxon>
        <taxon>Euteleostomi</taxon>
        <taxon>Actinopterygii</taxon>
        <taxon>Neopterygii</taxon>
        <taxon>Teleostei</taxon>
        <taxon>Anguilliformes</taxon>
        <taxon>Anguillidae</taxon>
        <taxon>Anguilla</taxon>
    </lineage>
</organism>